<dbReference type="Proteomes" id="UP000183832">
    <property type="component" value="Unassembled WGS sequence"/>
</dbReference>
<accession>A0A1J1I373</accession>
<dbReference type="EMBL" id="CVRI01000038">
    <property type="protein sequence ID" value="CRK94226.1"/>
    <property type="molecule type" value="Genomic_DNA"/>
</dbReference>
<sequence>MKEKTNFRFSCPQRKGFFKIEGLVLPSTIPYLDKFLRNIANGYFEFTFMVRGKPFGQKKLVSVMSIKIYGSIEIVG</sequence>
<evidence type="ECO:0000313" key="2">
    <source>
        <dbReference type="Proteomes" id="UP000183832"/>
    </source>
</evidence>
<keyword evidence="2" id="KW-1185">Reference proteome</keyword>
<organism evidence="1 2">
    <name type="scientific">Clunio marinus</name>
    <dbReference type="NCBI Taxonomy" id="568069"/>
    <lineage>
        <taxon>Eukaryota</taxon>
        <taxon>Metazoa</taxon>
        <taxon>Ecdysozoa</taxon>
        <taxon>Arthropoda</taxon>
        <taxon>Hexapoda</taxon>
        <taxon>Insecta</taxon>
        <taxon>Pterygota</taxon>
        <taxon>Neoptera</taxon>
        <taxon>Endopterygota</taxon>
        <taxon>Diptera</taxon>
        <taxon>Nematocera</taxon>
        <taxon>Chironomoidea</taxon>
        <taxon>Chironomidae</taxon>
        <taxon>Clunio</taxon>
    </lineage>
</organism>
<proteinExistence type="predicted"/>
<evidence type="ECO:0000313" key="1">
    <source>
        <dbReference type="EMBL" id="CRK94226.1"/>
    </source>
</evidence>
<name>A0A1J1I373_9DIPT</name>
<gene>
    <name evidence="1" type="ORF">CLUMA_CG007741</name>
</gene>
<reference evidence="1 2" key="1">
    <citation type="submission" date="2015-04" db="EMBL/GenBank/DDBJ databases">
        <authorList>
            <person name="Syromyatnikov M.Y."/>
            <person name="Popov V.N."/>
        </authorList>
    </citation>
    <scope>NUCLEOTIDE SEQUENCE [LARGE SCALE GENOMIC DNA]</scope>
</reference>
<dbReference type="AlphaFoldDB" id="A0A1J1I373"/>
<protein>
    <submittedName>
        <fullName evidence="1">CLUMA_CG007741, isoform A</fullName>
    </submittedName>
</protein>